<protein>
    <submittedName>
        <fullName evidence="2">Uncharacterized protein</fullName>
    </submittedName>
</protein>
<keyword evidence="3" id="KW-1185">Reference proteome</keyword>
<feature type="non-terminal residue" evidence="2">
    <location>
        <position position="427"/>
    </location>
</feature>
<dbReference type="EMBL" id="VUJU01013783">
    <property type="protein sequence ID" value="KAF0703696.1"/>
    <property type="molecule type" value="Genomic_DNA"/>
</dbReference>
<name>A0A6G0VP47_APHCR</name>
<proteinExistence type="predicted"/>
<feature type="compositionally biased region" description="Polar residues" evidence="1">
    <location>
        <begin position="13"/>
        <end position="35"/>
    </location>
</feature>
<sequence length="427" mass="48576">MDRYLIKKEKTNEMSSEPVNKDISQPQPSTSSKDTISVQKNIFNASQHTGVESDDSCDNEVFKMMNENEDNIESDSDRCLTPEYKRIKRGEAKYRKHRKQVYSKTWELNPLFSNWLRPDKNSVTNATCIICNITLATEISSLNRHVNSKKHKTNSLSVSNSSSIVQALKPKITPLSKKVKNAEIKITAFLAEHNISFNTMDHFSDLIKTCFPDSEIAKNIHLKRTKTTAIMKNVIGKCHKEYLVKCLREVKFSILTDESTDISCTKQSCVVVRYFNNDIGKIVSHFFELSCVFGPNDHNQNKTFEGATGKNLFNSILKAFNDYDIPLNNLIGFGSDGCNVMMGAHNSVASRMIQNFPGITIWTCICHSLHLCASEACKSLPQRCEELTRSIYSFFSMSSKRNAQFVQFQEFCSTPTHKILHPSQTRW</sequence>
<dbReference type="AlphaFoldDB" id="A0A6G0VP47"/>
<dbReference type="PANTHER" id="PTHR37162:SF1">
    <property type="entry name" value="BED-TYPE DOMAIN-CONTAINING PROTEIN"/>
    <property type="match status" value="1"/>
</dbReference>
<evidence type="ECO:0000313" key="2">
    <source>
        <dbReference type="EMBL" id="KAF0703696.1"/>
    </source>
</evidence>
<comment type="caution">
    <text evidence="2">The sequence shown here is derived from an EMBL/GenBank/DDBJ whole genome shotgun (WGS) entry which is preliminary data.</text>
</comment>
<dbReference type="InterPro" id="IPR012337">
    <property type="entry name" value="RNaseH-like_sf"/>
</dbReference>
<dbReference type="Proteomes" id="UP000478052">
    <property type="component" value="Unassembled WGS sequence"/>
</dbReference>
<organism evidence="2 3">
    <name type="scientific">Aphis craccivora</name>
    <name type="common">Cowpea aphid</name>
    <dbReference type="NCBI Taxonomy" id="307492"/>
    <lineage>
        <taxon>Eukaryota</taxon>
        <taxon>Metazoa</taxon>
        <taxon>Ecdysozoa</taxon>
        <taxon>Arthropoda</taxon>
        <taxon>Hexapoda</taxon>
        <taxon>Insecta</taxon>
        <taxon>Pterygota</taxon>
        <taxon>Neoptera</taxon>
        <taxon>Paraneoptera</taxon>
        <taxon>Hemiptera</taxon>
        <taxon>Sternorrhyncha</taxon>
        <taxon>Aphidomorpha</taxon>
        <taxon>Aphidoidea</taxon>
        <taxon>Aphididae</taxon>
        <taxon>Aphidini</taxon>
        <taxon>Aphis</taxon>
        <taxon>Aphis</taxon>
    </lineage>
</organism>
<evidence type="ECO:0000313" key="3">
    <source>
        <dbReference type="Proteomes" id="UP000478052"/>
    </source>
</evidence>
<dbReference type="PANTHER" id="PTHR37162">
    <property type="entry name" value="HAT FAMILY DIMERISATION DOMAINCONTAINING PROTEIN-RELATED"/>
    <property type="match status" value="1"/>
</dbReference>
<dbReference type="OrthoDB" id="6622882at2759"/>
<gene>
    <name evidence="2" type="ORF">FWK35_00032286</name>
</gene>
<feature type="region of interest" description="Disordered" evidence="1">
    <location>
        <begin position="1"/>
        <end position="35"/>
    </location>
</feature>
<accession>A0A6G0VP47</accession>
<feature type="compositionally biased region" description="Basic and acidic residues" evidence="1">
    <location>
        <begin position="1"/>
        <end position="12"/>
    </location>
</feature>
<dbReference type="SUPFAM" id="SSF53098">
    <property type="entry name" value="Ribonuclease H-like"/>
    <property type="match status" value="1"/>
</dbReference>
<evidence type="ECO:0000256" key="1">
    <source>
        <dbReference type="SAM" id="MobiDB-lite"/>
    </source>
</evidence>
<reference evidence="2 3" key="1">
    <citation type="submission" date="2019-08" db="EMBL/GenBank/DDBJ databases">
        <title>Whole genome of Aphis craccivora.</title>
        <authorList>
            <person name="Voronova N.V."/>
            <person name="Shulinski R.S."/>
            <person name="Bandarenka Y.V."/>
            <person name="Zhorov D.G."/>
            <person name="Warner D."/>
        </authorList>
    </citation>
    <scope>NUCLEOTIDE SEQUENCE [LARGE SCALE GENOMIC DNA]</scope>
    <source>
        <strain evidence="2">180601</strain>
        <tissue evidence="2">Whole Body</tissue>
    </source>
</reference>